<dbReference type="PROSITE" id="PS50850">
    <property type="entry name" value="MFS"/>
    <property type="match status" value="1"/>
</dbReference>
<evidence type="ECO:0000256" key="5">
    <source>
        <dbReference type="ARBA" id="ARBA00022856"/>
    </source>
</evidence>
<organism evidence="11 12">
    <name type="scientific">Chryseobacterium koreense CCUG 49689</name>
    <dbReference type="NCBI Taxonomy" id="1304281"/>
    <lineage>
        <taxon>Bacteria</taxon>
        <taxon>Pseudomonadati</taxon>
        <taxon>Bacteroidota</taxon>
        <taxon>Flavobacteriia</taxon>
        <taxon>Flavobacteriales</taxon>
        <taxon>Weeksellaceae</taxon>
        <taxon>Chryseobacterium group</taxon>
        <taxon>Chryseobacterium</taxon>
    </lineage>
</organism>
<evidence type="ECO:0000256" key="8">
    <source>
        <dbReference type="RuleBase" id="RU003755"/>
    </source>
</evidence>
<dbReference type="InterPro" id="IPR036259">
    <property type="entry name" value="MFS_trans_sf"/>
</dbReference>
<evidence type="ECO:0000256" key="2">
    <source>
        <dbReference type="ARBA" id="ARBA00022448"/>
    </source>
</evidence>
<dbReference type="NCBIfam" id="TIGR00924">
    <property type="entry name" value="yjdL_sub1_fam"/>
    <property type="match status" value="1"/>
</dbReference>
<feature type="transmembrane region" description="Helical" evidence="9">
    <location>
        <begin position="186"/>
        <end position="204"/>
    </location>
</feature>
<evidence type="ECO:0000256" key="4">
    <source>
        <dbReference type="ARBA" id="ARBA00022692"/>
    </source>
</evidence>
<sequence>MDTVKPTTGHPKGLYSLFFTEMWERFSYYGMRALLTIFLTAELATGGFGLDRAESLKIYGVFTALVYLTPILGGWFADKVLGQRKSILIGGLVMAIGQFMLAASAAPDLLGDIEARKHFFYLGLGVLILGNGFFKPNISTIVGDLYDNDDPRKDGAFTIFYMGINIGAFLSPFVAGTLGEKVGWPYGYFAAGIGMLIGVLWFYARRNTLEDKGLPPGYKEKGIAHLLPKDWRDVILYVIANVAFVFLVMMIWNNTSDAVHSVMVWVLGIAGALFIGSSIFKGTSGSTEWTRVFVILILAFFNIVFWAGFEQAGGTFNLFAQENTNRVVGGFEIPTTWFQNINPIAIVTLAPLFSILWVKLSARKLNPRTPVKFALAMFIGALAFFIMTQANNSAQGGNLVSPLWLVVVYVLLTMGELMLSPIGLSMVTKLSPGKITSIMMGVWMASFALGNYFAATLEQILQTYNFDLYPFITWLMLASGVSLLLLSPLLNKFMKGIH</sequence>
<dbReference type="GO" id="GO:0005886">
    <property type="term" value="C:plasma membrane"/>
    <property type="evidence" value="ECO:0007669"/>
    <property type="project" value="UniProtKB-SubCell"/>
</dbReference>
<dbReference type="InterPro" id="IPR005279">
    <property type="entry name" value="Dipep/tripep_permease"/>
</dbReference>
<proteinExistence type="inferred from homology"/>
<dbReference type="GO" id="GO:1904680">
    <property type="term" value="F:peptide transmembrane transporter activity"/>
    <property type="evidence" value="ECO:0007669"/>
    <property type="project" value="InterPro"/>
</dbReference>
<feature type="transmembrane region" description="Helical" evidence="9">
    <location>
        <begin position="87"/>
        <end position="106"/>
    </location>
</feature>
<dbReference type="RefSeq" id="WP_048498155.1">
    <property type="nucleotide sequence ID" value="NZ_LFNG01000001.1"/>
</dbReference>
<keyword evidence="3" id="KW-1003">Cell membrane</keyword>
<gene>
    <name evidence="11" type="ORF">ACM44_00600</name>
</gene>
<dbReference type="InterPro" id="IPR000109">
    <property type="entry name" value="POT_fam"/>
</dbReference>
<feature type="transmembrane region" description="Helical" evidence="9">
    <location>
        <begin position="155"/>
        <end position="174"/>
    </location>
</feature>
<dbReference type="Pfam" id="PF00854">
    <property type="entry name" value="PTR2"/>
    <property type="match status" value="1"/>
</dbReference>
<feature type="transmembrane region" description="Helical" evidence="9">
    <location>
        <begin position="341"/>
        <end position="358"/>
    </location>
</feature>
<dbReference type="EMBL" id="LFNG01000001">
    <property type="protein sequence ID" value="KMQ72630.1"/>
    <property type="molecule type" value="Genomic_DNA"/>
</dbReference>
<evidence type="ECO:0000256" key="7">
    <source>
        <dbReference type="ARBA" id="ARBA00023136"/>
    </source>
</evidence>
<keyword evidence="7 9" id="KW-0472">Membrane</keyword>
<evidence type="ECO:0000313" key="12">
    <source>
        <dbReference type="Proteomes" id="UP000035900"/>
    </source>
</evidence>
<feature type="transmembrane region" description="Helical" evidence="9">
    <location>
        <begin position="370"/>
        <end position="390"/>
    </location>
</feature>
<evidence type="ECO:0000256" key="6">
    <source>
        <dbReference type="ARBA" id="ARBA00022989"/>
    </source>
</evidence>
<reference evidence="11 12" key="1">
    <citation type="journal article" date="2004" name="Int. J. Syst. Evol. Microbiol.">
        <title>Kaistella koreensis gen. nov., sp. nov., a novel member of the Chryseobacterium-Bergeyella-Riemerella branch.</title>
        <authorList>
            <person name="Kim M.K."/>
            <person name="Im W.T."/>
            <person name="Shin Y.K."/>
            <person name="Lim J.H."/>
            <person name="Kim S.H."/>
            <person name="Lee B.C."/>
            <person name="Park M.Y."/>
            <person name="Lee K.Y."/>
            <person name="Lee S.T."/>
        </authorList>
    </citation>
    <scope>NUCLEOTIDE SEQUENCE [LARGE SCALE GENOMIC DNA]</scope>
    <source>
        <strain evidence="11 12">CCUG 49689</strain>
    </source>
</reference>
<evidence type="ECO:0000259" key="10">
    <source>
        <dbReference type="PROSITE" id="PS50850"/>
    </source>
</evidence>
<feature type="transmembrane region" description="Helical" evidence="9">
    <location>
        <begin position="234"/>
        <end position="252"/>
    </location>
</feature>
<dbReference type="GO" id="GO:0006857">
    <property type="term" value="P:oligopeptide transport"/>
    <property type="evidence" value="ECO:0007669"/>
    <property type="project" value="InterPro"/>
</dbReference>
<dbReference type="AlphaFoldDB" id="A0A0J7LUN2"/>
<comment type="subcellular location">
    <subcellularLocation>
        <location evidence="1">Cell membrane</location>
        <topology evidence="1">Multi-pass membrane protein</topology>
    </subcellularLocation>
    <subcellularLocation>
        <location evidence="8">Membrane</location>
        <topology evidence="8">Multi-pass membrane protein</topology>
    </subcellularLocation>
</comment>
<keyword evidence="5" id="KW-0653">Protein transport</keyword>
<dbReference type="SUPFAM" id="SSF103473">
    <property type="entry name" value="MFS general substrate transporter"/>
    <property type="match status" value="1"/>
</dbReference>
<dbReference type="Gene3D" id="1.20.1250.20">
    <property type="entry name" value="MFS general substrate transporter like domains"/>
    <property type="match status" value="1"/>
</dbReference>
<keyword evidence="2 8" id="KW-0813">Transport</keyword>
<dbReference type="InterPro" id="IPR020846">
    <property type="entry name" value="MFS_dom"/>
</dbReference>
<feature type="transmembrane region" description="Helical" evidence="9">
    <location>
        <begin position="29"/>
        <end position="50"/>
    </location>
</feature>
<keyword evidence="5" id="KW-0571">Peptide transport</keyword>
<feature type="transmembrane region" description="Helical" evidence="9">
    <location>
        <begin position="118"/>
        <end position="134"/>
    </location>
</feature>
<dbReference type="STRING" id="1304281.ACM44_00600"/>
<dbReference type="PANTHER" id="PTHR23517">
    <property type="entry name" value="RESISTANCE PROTEIN MDTM, PUTATIVE-RELATED-RELATED"/>
    <property type="match status" value="1"/>
</dbReference>
<evidence type="ECO:0000256" key="3">
    <source>
        <dbReference type="ARBA" id="ARBA00022475"/>
    </source>
</evidence>
<dbReference type="PANTHER" id="PTHR23517:SF15">
    <property type="entry name" value="PROTON-DEPENDENT OLIGOPEPTIDE FAMILY TRANSPORT PROTEIN"/>
    <property type="match status" value="1"/>
</dbReference>
<comment type="similarity">
    <text evidence="8">Belongs to the major facilitator superfamily. Proton-dependent oligopeptide transporter (POT/PTR) (TC 2.A.17) family.</text>
</comment>
<evidence type="ECO:0000313" key="11">
    <source>
        <dbReference type="EMBL" id="KMQ72630.1"/>
    </source>
</evidence>
<dbReference type="InterPro" id="IPR018456">
    <property type="entry name" value="PTR2_symporter_CS"/>
</dbReference>
<protein>
    <submittedName>
        <fullName evidence="11">Peptide transporter</fullName>
    </submittedName>
</protein>
<keyword evidence="12" id="KW-1185">Reference proteome</keyword>
<dbReference type="Proteomes" id="UP000035900">
    <property type="component" value="Unassembled WGS sequence"/>
</dbReference>
<keyword evidence="6 9" id="KW-1133">Transmembrane helix</keyword>
<name>A0A0J7LUN2_9FLAO</name>
<feature type="transmembrane region" description="Helical" evidence="9">
    <location>
        <begin position="56"/>
        <end position="75"/>
    </location>
</feature>
<feature type="transmembrane region" description="Helical" evidence="9">
    <location>
        <begin position="468"/>
        <end position="490"/>
    </location>
</feature>
<evidence type="ECO:0000256" key="1">
    <source>
        <dbReference type="ARBA" id="ARBA00004651"/>
    </source>
</evidence>
<feature type="transmembrane region" description="Helical" evidence="9">
    <location>
        <begin position="258"/>
        <end position="280"/>
    </location>
</feature>
<accession>A0A0J7LUN2</accession>
<dbReference type="OrthoDB" id="9772725at2"/>
<keyword evidence="4 8" id="KW-0812">Transmembrane</keyword>
<comment type="caution">
    <text evidence="11">The sequence shown here is derived from an EMBL/GenBank/DDBJ whole genome shotgun (WGS) entry which is preliminary data.</text>
</comment>
<dbReference type="PATRIC" id="fig|1304281.5.peg.129"/>
<dbReference type="CDD" id="cd17346">
    <property type="entry name" value="MFS_DtpA_like"/>
    <property type="match status" value="1"/>
</dbReference>
<feature type="transmembrane region" description="Helical" evidence="9">
    <location>
        <begin position="402"/>
        <end position="424"/>
    </location>
</feature>
<feature type="transmembrane region" description="Helical" evidence="9">
    <location>
        <begin position="292"/>
        <end position="309"/>
    </location>
</feature>
<feature type="domain" description="Major facilitator superfamily (MFS) profile" evidence="10">
    <location>
        <begin position="16"/>
        <end position="491"/>
    </location>
</feature>
<feature type="transmembrane region" description="Helical" evidence="9">
    <location>
        <begin position="436"/>
        <end position="456"/>
    </location>
</feature>
<dbReference type="InterPro" id="IPR050171">
    <property type="entry name" value="MFS_Transporters"/>
</dbReference>
<dbReference type="PROSITE" id="PS01023">
    <property type="entry name" value="PTR2_2"/>
    <property type="match status" value="1"/>
</dbReference>
<evidence type="ECO:0000256" key="9">
    <source>
        <dbReference type="SAM" id="Phobius"/>
    </source>
</evidence>